<keyword evidence="2" id="KW-1185">Reference proteome</keyword>
<gene>
    <name evidence="1" type="ORF">V1525DRAFT_99996</name>
</gene>
<accession>A0ACC3T591</accession>
<sequence length="494" mass="54506">MRTSMRSYLFDPPPLPEKDGGSNVSIDEAEDYDFAHLDGVAKEYEPVPEVDNDDGNPVKKALRLLWRKVKDSAYFLGRLILGMSRKQQIILLASTVTIAIILGFTLGYLTPDNEETPGVSYYYDHDHVRGSAVDTYTVTDLNSDDGELVALVNEISADPSGAEQYDGMPDAPPTKDDNNDDVSATGLFGSLFGIRPLFGSRSSHYTISHYQLEHLEEIALLNNIAYCVPSPGITSPFNCTRACDFFNPGVEIVRTFTNTALDTSCTGYIAVDHRPDHKRILLVFRGTNSLTNWFTNLDTIQEPYPSVSSELVTGCSRCMVHRGFLTSYLETRVYTKPILEELKAKYPNYSLLVTGHSLGGAIAILAAADLITDGYTPEIVTYGQPRVGNQEFADWIDTIVAHIDGLMTRVTHRSDPVVRVPLGIEWRHSGGEVYISKGPLAPAPEDCYICRGQEDDECSAGEGVITTLAISGRSAAYRAHVEYFTRVGLCRFQV</sequence>
<keyword evidence="1" id="KW-0378">Hydrolase</keyword>
<evidence type="ECO:0000313" key="2">
    <source>
        <dbReference type="Proteomes" id="UP001433508"/>
    </source>
</evidence>
<dbReference type="EMBL" id="MU971354">
    <property type="protein sequence ID" value="KAK9238604.1"/>
    <property type="molecule type" value="Genomic_DNA"/>
</dbReference>
<protein>
    <submittedName>
        <fullName evidence="1">Alpha/Beta hydrolase protein</fullName>
    </submittedName>
</protein>
<name>A0ACC3T591_LIPKO</name>
<dbReference type="Proteomes" id="UP001433508">
    <property type="component" value="Unassembled WGS sequence"/>
</dbReference>
<proteinExistence type="predicted"/>
<organism evidence="1 2">
    <name type="scientific">Lipomyces kononenkoae</name>
    <name type="common">Yeast</name>
    <dbReference type="NCBI Taxonomy" id="34357"/>
    <lineage>
        <taxon>Eukaryota</taxon>
        <taxon>Fungi</taxon>
        <taxon>Dikarya</taxon>
        <taxon>Ascomycota</taxon>
        <taxon>Saccharomycotina</taxon>
        <taxon>Lipomycetes</taxon>
        <taxon>Lipomycetales</taxon>
        <taxon>Lipomycetaceae</taxon>
        <taxon>Lipomyces</taxon>
    </lineage>
</organism>
<evidence type="ECO:0000313" key="1">
    <source>
        <dbReference type="EMBL" id="KAK9238604.1"/>
    </source>
</evidence>
<comment type="caution">
    <text evidence="1">The sequence shown here is derived from an EMBL/GenBank/DDBJ whole genome shotgun (WGS) entry which is preliminary data.</text>
</comment>
<reference evidence="2" key="1">
    <citation type="journal article" date="2024" name="Front. Bioeng. Biotechnol.">
        <title>Genome-scale model development and genomic sequencing of the oleaginous clade Lipomyces.</title>
        <authorList>
            <person name="Czajka J.J."/>
            <person name="Han Y."/>
            <person name="Kim J."/>
            <person name="Mondo S.J."/>
            <person name="Hofstad B.A."/>
            <person name="Robles A."/>
            <person name="Haridas S."/>
            <person name="Riley R."/>
            <person name="LaButti K."/>
            <person name="Pangilinan J."/>
            <person name="Andreopoulos W."/>
            <person name="Lipzen A."/>
            <person name="Yan J."/>
            <person name="Wang M."/>
            <person name="Ng V."/>
            <person name="Grigoriev I.V."/>
            <person name="Spatafora J.W."/>
            <person name="Magnuson J.K."/>
            <person name="Baker S.E."/>
            <person name="Pomraning K.R."/>
        </authorList>
    </citation>
    <scope>NUCLEOTIDE SEQUENCE [LARGE SCALE GENOMIC DNA]</scope>
    <source>
        <strain evidence="2">CBS 7786</strain>
    </source>
</reference>